<dbReference type="EC" id="3.4.19.12" evidence="3"/>
<keyword evidence="10" id="KW-0539">Nucleus</keyword>
<feature type="domain" description="UBX" evidence="13">
    <location>
        <begin position="307"/>
        <end position="343"/>
    </location>
</feature>
<name>C5KAS1_PERM5</name>
<keyword evidence="16" id="KW-1185">Reference proteome</keyword>
<dbReference type="Proteomes" id="UP000007800">
    <property type="component" value="Unassembled WGS sequence"/>
</dbReference>
<evidence type="ECO:0000259" key="14">
    <source>
        <dbReference type="PROSITE" id="PS50957"/>
    </source>
</evidence>
<proteinExistence type="predicted"/>
<evidence type="ECO:0000256" key="5">
    <source>
        <dbReference type="ARBA" id="ARBA00022786"/>
    </source>
</evidence>
<evidence type="ECO:0000256" key="1">
    <source>
        <dbReference type="ARBA" id="ARBA00000707"/>
    </source>
</evidence>
<keyword evidence="8" id="KW-0805">Transcription regulation</keyword>
<feature type="compositionally biased region" description="Gly residues" evidence="12">
    <location>
        <begin position="220"/>
        <end position="231"/>
    </location>
</feature>
<feature type="domain" description="Josephin" evidence="14">
    <location>
        <begin position="5"/>
        <end position="185"/>
    </location>
</feature>
<dbReference type="GO" id="GO:0004843">
    <property type="term" value="F:cysteine-type deubiquitinase activity"/>
    <property type="evidence" value="ECO:0007669"/>
    <property type="project" value="UniProtKB-EC"/>
</dbReference>
<feature type="active site" evidence="11">
    <location>
        <position position="137"/>
    </location>
</feature>
<gene>
    <name evidence="15" type="ORF">Pmar_PMAR005152</name>
</gene>
<dbReference type="SUPFAM" id="SSF54236">
    <property type="entry name" value="Ubiquitin-like"/>
    <property type="match status" value="1"/>
</dbReference>
<evidence type="ECO:0000256" key="12">
    <source>
        <dbReference type="SAM" id="MobiDB-lite"/>
    </source>
</evidence>
<keyword evidence="6 11" id="KW-0378">Hydrolase</keyword>
<dbReference type="PROSITE" id="PS50033">
    <property type="entry name" value="UBX"/>
    <property type="match status" value="1"/>
</dbReference>
<keyword evidence="9" id="KW-0804">Transcription</keyword>
<dbReference type="PROSITE" id="PS50957">
    <property type="entry name" value="JOSEPHIN"/>
    <property type="match status" value="1"/>
</dbReference>
<comment type="subcellular location">
    <subcellularLocation>
        <location evidence="2">Nucleus</location>
    </subcellularLocation>
</comment>
<protein>
    <recommendedName>
        <fullName evidence="3">ubiquitinyl hydrolase 1</fullName>
        <ecNumber evidence="3">3.4.19.12</ecNumber>
    </recommendedName>
</protein>
<keyword evidence="7" id="KW-0788">Thiol protease</keyword>
<evidence type="ECO:0000256" key="8">
    <source>
        <dbReference type="ARBA" id="ARBA00023015"/>
    </source>
</evidence>
<evidence type="ECO:0000256" key="3">
    <source>
        <dbReference type="ARBA" id="ARBA00012759"/>
    </source>
</evidence>
<feature type="compositionally biased region" description="Low complexity" evidence="12">
    <location>
        <begin position="257"/>
        <end position="274"/>
    </location>
</feature>
<dbReference type="Pfam" id="PF02099">
    <property type="entry name" value="Josephin"/>
    <property type="match status" value="1"/>
</dbReference>
<evidence type="ECO:0000256" key="11">
    <source>
        <dbReference type="PROSITE-ProRule" id="PRU00331"/>
    </source>
</evidence>
<dbReference type="OMA" id="DQHWFAV"/>
<accession>C5KAS1</accession>
<organism evidence="16">
    <name type="scientific">Perkinsus marinus (strain ATCC 50983 / TXsc)</name>
    <dbReference type="NCBI Taxonomy" id="423536"/>
    <lineage>
        <taxon>Eukaryota</taxon>
        <taxon>Sar</taxon>
        <taxon>Alveolata</taxon>
        <taxon>Perkinsozoa</taxon>
        <taxon>Perkinsea</taxon>
        <taxon>Perkinsida</taxon>
        <taxon>Perkinsidae</taxon>
        <taxon>Perkinsus</taxon>
    </lineage>
</organism>
<dbReference type="InterPro" id="IPR033865">
    <property type="entry name" value="Ataxin-3"/>
</dbReference>
<evidence type="ECO:0000256" key="2">
    <source>
        <dbReference type="ARBA" id="ARBA00004123"/>
    </source>
</evidence>
<dbReference type="GO" id="GO:0016579">
    <property type="term" value="P:protein deubiquitination"/>
    <property type="evidence" value="ECO:0007669"/>
    <property type="project" value="InterPro"/>
</dbReference>
<evidence type="ECO:0000256" key="10">
    <source>
        <dbReference type="ARBA" id="ARBA00023242"/>
    </source>
</evidence>
<dbReference type="InParanoid" id="C5KAS1"/>
<dbReference type="InterPro" id="IPR029071">
    <property type="entry name" value="Ubiquitin-like_domsf"/>
</dbReference>
<dbReference type="GeneID" id="9048901"/>
<dbReference type="InterPro" id="IPR006155">
    <property type="entry name" value="Josephin"/>
</dbReference>
<evidence type="ECO:0000256" key="9">
    <source>
        <dbReference type="ARBA" id="ARBA00023163"/>
    </source>
</evidence>
<evidence type="ECO:0000256" key="6">
    <source>
        <dbReference type="ARBA" id="ARBA00022801"/>
    </source>
</evidence>
<evidence type="ECO:0000313" key="15">
    <source>
        <dbReference type="EMBL" id="EER18247.1"/>
    </source>
</evidence>
<dbReference type="RefSeq" id="XP_002786451.1">
    <property type="nucleotide sequence ID" value="XM_002786405.1"/>
</dbReference>
<dbReference type="PANTHER" id="PTHR14159:SF0">
    <property type="entry name" value="ATAXIN-3-RELATED"/>
    <property type="match status" value="1"/>
</dbReference>
<dbReference type="Gene3D" id="3.90.70.40">
    <property type="match status" value="1"/>
</dbReference>
<dbReference type="FunCoup" id="C5KAS1">
    <property type="interactions" value="91"/>
</dbReference>
<feature type="active site" evidence="11">
    <location>
        <position position="116"/>
    </location>
</feature>
<dbReference type="AlphaFoldDB" id="C5KAS1"/>
<evidence type="ECO:0000256" key="4">
    <source>
        <dbReference type="ARBA" id="ARBA00022670"/>
    </source>
</evidence>
<dbReference type="MEROPS" id="C86.A05"/>
<keyword evidence="4" id="KW-0645">Protease</keyword>
<sequence>MQTSSYVYWEKQGADNLCAVHCVNSLLQGPYYNGADLNSFARELDREEEALLGTKIADGESQNYDASGNYSIGVIEKCLKRFGELRCVNIMGAKTRSEVFSAPHLESGYVCNQSNHWFSLRRVGSGSPASQTWWNLDSLRLQAPAKISGPQELSSLIQSVVGQGYTVFVVRGDAPLPQPSKTANSSGMMTLSSNNGMKGMYLTEREAAELAARAKTAGTSIGGGSGAGDSNGGPNAFTMIAPSGVRNNEQPQKTDWSALGSGRSLGTSTGSSGPSPQPKNDDPELAAALAASLNDIAIPNPGDEPAAGPRVTTVQVRLPNGKRWTRRFSLDTNTLGDLFLWMEWQSLEDGKTTTAASGGQMPLLTSLAGYDVLKQGFGPFRRKFHRVPATQKVTVSGQAAEMECTQLGDAGFEAGQEAVILQL</sequence>
<feature type="region of interest" description="Disordered" evidence="12">
    <location>
        <begin position="218"/>
        <end position="283"/>
    </location>
</feature>
<dbReference type="PANTHER" id="PTHR14159">
    <property type="entry name" value="ATAXIN-3-RELATED"/>
    <property type="match status" value="1"/>
</dbReference>
<dbReference type="GO" id="GO:0006508">
    <property type="term" value="P:proteolysis"/>
    <property type="evidence" value="ECO:0007669"/>
    <property type="project" value="UniProtKB-KW"/>
</dbReference>
<reference evidence="15 16" key="1">
    <citation type="submission" date="2008-07" db="EMBL/GenBank/DDBJ databases">
        <authorList>
            <person name="El-Sayed N."/>
            <person name="Caler E."/>
            <person name="Inman J."/>
            <person name="Amedeo P."/>
            <person name="Hass B."/>
            <person name="Wortman J."/>
        </authorList>
    </citation>
    <scope>NUCLEOTIDE SEQUENCE [LARGE SCALE GENOMIC DNA]</scope>
    <source>
        <strain evidence="16">ATCC 50983 / TXsc</strain>
    </source>
</reference>
<dbReference type="GO" id="GO:0005634">
    <property type="term" value="C:nucleus"/>
    <property type="evidence" value="ECO:0007669"/>
    <property type="project" value="UniProtKB-SubCell"/>
</dbReference>
<evidence type="ECO:0000313" key="16">
    <source>
        <dbReference type="Proteomes" id="UP000007800"/>
    </source>
</evidence>
<dbReference type="EMBL" id="GG671811">
    <property type="protein sequence ID" value="EER18247.1"/>
    <property type="molecule type" value="Genomic_DNA"/>
</dbReference>
<evidence type="ECO:0000259" key="13">
    <source>
        <dbReference type="PROSITE" id="PS50033"/>
    </source>
</evidence>
<dbReference type="InterPro" id="IPR001012">
    <property type="entry name" value="UBX_dom"/>
</dbReference>
<feature type="compositionally biased region" description="Polar residues" evidence="12">
    <location>
        <begin position="245"/>
        <end position="255"/>
    </location>
</feature>
<dbReference type="Gene3D" id="1.10.287.10">
    <property type="entry name" value="S15/NS1, RNA-binding"/>
    <property type="match status" value="1"/>
</dbReference>
<dbReference type="SMART" id="SM01246">
    <property type="entry name" value="Josephin"/>
    <property type="match status" value="1"/>
</dbReference>
<evidence type="ECO:0000256" key="7">
    <source>
        <dbReference type="ARBA" id="ARBA00022807"/>
    </source>
</evidence>
<dbReference type="Pfam" id="PF00789">
    <property type="entry name" value="UBX"/>
    <property type="match status" value="1"/>
</dbReference>
<comment type="catalytic activity">
    <reaction evidence="1">
        <text>Thiol-dependent hydrolysis of ester, thioester, amide, peptide and isopeptide bonds formed by the C-terminal Gly of ubiquitin (a 76-residue protein attached to proteins as an intracellular targeting signal).</text>
        <dbReference type="EC" id="3.4.19.12"/>
    </reaction>
</comment>
<feature type="active site" evidence="11">
    <location>
        <position position="18"/>
    </location>
</feature>
<dbReference type="OrthoDB" id="10063692at2759"/>
<keyword evidence="5" id="KW-0833">Ubl conjugation pathway</keyword>
<dbReference type="PRINTS" id="PR01233">
    <property type="entry name" value="JOSEPHIN"/>
</dbReference>
<dbReference type="Gene3D" id="3.10.20.90">
    <property type="entry name" value="Phosphatidylinositol 3-kinase Catalytic Subunit, Chain A, domain 1"/>
    <property type="match status" value="1"/>
</dbReference>